<evidence type="ECO:0000313" key="2">
    <source>
        <dbReference type="Proteomes" id="UP000821845"/>
    </source>
</evidence>
<accession>A0ACB7RRK8</accession>
<gene>
    <name evidence="1" type="ORF">HPB50_027172</name>
</gene>
<sequence length="281" mass="31771">MRVLLAFLLPTVLCLGEHKLKRNQTNAFKVFDIFADGVAVYTSSDDPSLQCVTAYRTEYEPNKKVVYTWHLHHEEGSNKDTYVVEYHPGPTEDTVVAISDNDEKHSTLVKFDYTNNKNCVVANFPYKGEVCILWVPKADASSVPQECVDQFEDICDVKVPGYQEELCDRECRVWASTGCTAIRSTHSRGTYKIEFRPGPTPDTAVAITNDDNFRPHLVKFQYTNNKNCNIAANFPYHGDVCVLWVTGSSRFSVPQECIDHFEDICDAEVPDYDEGICGNDL</sequence>
<protein>
    <submittedName>
        <fullName evidence="1">Uncharacterized protein</fullName>
    </submittedName>
</protein>
<evidence type="ECO:0000313" key="1">
    <source>
        <dbReference type="EMBL" id="KAH6925020.1"/>
    </source>
</evidence>
<dbReference type="Proteomes" id="UP000821845">
    <property type="component" value="Chromosome 8"/>
</dbReference>
<keyword evidence="2" id="KW-1185">Reference proteome</keyword>
<dbReference type="EMBL" id="CM023488">
    <property type="protein sequence ID" value="KAH6925020.1"/>
    <property type="molecule type" value="Genomic_DNA"/>
</dbReference>
<proteinExistence type="predicted"/>
<comment type="caution">
    <text evidence="1">The sequence shown here is derived from an EMBL/GenBank/DDBJ whole genome shotgun (WGS) entry which is preliminary data.</text>
</comment>
<organism evidence="1 2">
    <name type="scientific">Hyalomma asiaticum</name>
    <name type="common">Tick</name>
    <dbReference type="NCBI Taxonomy" id="266040"/>
    <lineage>
        <taxon>Eukaryota</taxon>
        <taxon>Metazoa</taxon>
        <taxon>Ecdysozoa</taxon>
        <taxon>Arthropoda</taxon>
        <taxon>Chelicerata</taxon>
        <taxon>Arachnida</taxon>
        <taxon>Acari</taxon>
        <taxon>Parasitiformes</taxon>
        <taxon>Ixodida</taxon>
        <taxon>Ixodoidea</taxon>
        <taxon>Ixodidae</taxon>
        <taxon>Hyalomminae</taxon>
        <taxon>Hyalomma</taxon>
    </lineage>
</organism>
<name>A0ACB7RRK8_HYAAI</name>
<reference evidence="1" key="1">
    <citation type="submission" date="2020-05" db="EMBL/GenBank/DDBJ databases">
        <title>Large-scale comparative analyses of tick genomes elucidate their genetic diversity and vector capacities.</title>
        <authorList>
            <person name="Jia N."/>
            <person name="Wang J."/>
            <person name="Shi W."/>
            <person name="Du L."/>
            <person name="Sun Y."/>
            <person name="Zhan W."/>
            <person name="Jiang J."/>
            <person name="Wang Q."/>
            <person name="Zhang B."/>
            <person name="Ji P."/>
            <person name="Sakyi L.B."/>
            <person name="Cui X."/>
            <person name="Yuan T."/>
            <person name="Jiang B."/>
            <person name="Yang W."/>
            <person name="Lam T.T.-Y."/>
            <person name="Chang Q."/>
            <person name="Ding S."/>
            <person name="Wang X."/>
            <person name="Zhu J."/>
            <person name="Ruan X."/>
            <person name="Zhao L."/>
            <person name="Wei J."/>
            <person name="Que T."/>
            <person name="Du C."/>
            <person name="Cheng J."/>
            <person name="Dai P."/>
            <person name="Han X."/>
            <person name="Huang E."/>
            <person name="Gao Y."/>
            <person name="Liu J."/>
            <person name="Shao H."/>
            <person name="Ye R."/>
            <person name="Li L."/>
            <person name="Wei W."/>
            <person name="Wang X."/>
            <person name="Wang C."/>
            <person name="Yang T."/>
            <person name="Huo Q."/>
            <person name="Li W."/>
            <person name="Guo W."/>
            <person name="Chen H."/>
            <person name="Zhou L."/>
            <person name="Ni X."/>
            <person name="Tian J."/>
            <person name="Zhou Y."/>
            <person name="Sheng Y."/>
            <person name="Liu T."/>
            <person name="Pan Y."/>
            <person name="Xia L."/>
            <person name="Li J."/>
            <person name="Zhao F."/>
            <person name="Cao W."/>
        </authorList>
    </citation>
    <scope>NUCLEOTIDE SEQUENCE</scope>
    <source>
        <strain evidence="1">Hyas-2018</strain>
    </source>
</reference>